<name>A0ACC2XVL8_9TREE</name>
<dbReference type="Proteomes" id="UP001234202">
    <property type="component" value="Unassembled WGS sequence"/>
</dbReference>
<gene>
    <name evidence="1" type="ORF">QFC24_000801</name>
</gene>
<comment type="caution">
    <text evidence="1">The sequence shown here is derived from an EMBL/GenBank/DDBJ whole genome shotgun (WGS) entry which is preliminary data.</text>
</comment>
<evidence type="ECO:0000313" key="1">
    <source>
        <dbReference type="EMBL" id="KAJ9127394.1"/>
    </source>
</evidence>
<reference evidence="1" key="1">
    <citation type="submission" date="2023-04" db="EMBL/GenBank/DDBJ databases">
        <title>Draft Genome sequencing of Naganishia species isolated from polar environments using Oxford Nanopore Technology.</title>
        <authorList>
            <person name="Leo P."/>
            <person name="Venkateswaran K."/>
        </authorList>
    </citation>
    <scope>NUCLEOTIDE SEQUENCE</scope>
    <source>
        <strain evidence="1">DBVPG 5303</strain>
    </source>
</reference>
<proteinExistence type="predicted"/>
<protein>
    <submittedName>
        <fullName evidence="1">Uncharacterized protein</fullName>
    </submittedName>
</protein>
<accession>A0ACC2XVL8</accession>
<organism evidence="1 2">
    <name type="scientific">Naganishia onofrii</name>
    <dbReference type="NCBI Taxonomy" id="1851511"/>
    <lineage>
        <taxon>Eukaryota</taxon>
        <taxon>Fungi</taxon>
        <taxon>Dikarya</taxon>
        <taxon>Basidiomycota</taxon>
        <taxon>Agaricomycotina</taxon>
        <taxon>Tremellomycetes</taxon>
        <taxon>Filobasidiales</taxon>
        <taxon>Filobasidiaceae</taxon>
        <taxon>Naganishia</taxon>
    </lineage>
</organism>
<evidence type="ECO:0000313" key="2">
    <source>
        <dbReference type="Proteomes" id="UP001234202"/>
    </source>
</evidence>
<keyword evidence="2" id="KW-1185">Reference proteome</keyword>
<sequence>MVWAQLATAGCYCVWTIGLTHMKWKAGYMQLPVYGIIPIPYQLWTAEQLKNNNIYIGFLCGAFCLYDAVNLEEWLYWIYVVRAVHAKSRQNQNIHSSDAPSGRYPFQHKSSAGGNSSTTTSFTPSYPMERKSRAFRPGNRVARKTAKWITSNVFIVWAVLSVVQTVIHYITAFLNHPNVEQQTVRIFLTESLFNSATAILSIVLAWQFPNFIKLVQETGASSEVVSKLQFYHAWQPLYLPVQWNKAPLGHGVEAGQLRPHLRRYVPSTARGRHTGLGLRPTDPSAAAAAKALASPTSFTSPSTEAYPYSAFADYEDAAERRMMMSQHSEQHRTLIDLLRERGTIGQHERLPEDAIFEDEDAAEAYRLRDYTSNVARQGQSTDTTEYGEAYQPGARRGVDDVDEAFANALGEPLYLQAQLPAGVEPVYGARGAIERGPVNSDILPLVLQNFDSPAAGFSRLSVPPKNVVISVSRDVEIDREDGVSRA</sequence>
<dbReference type="EMBL" id="JASBWV010000002">
    <property type="protein sequence ID" value="KAJ9127394.1"/>
    <property type="molecule type" value="Genomic_DNA"/>
</dbReference>